<keyword evidence="2" id="KW-1185">Reference proteome</keyword>
<dbReference type="InterPro" id="IPR015424">
    <property type="entry name" value="PyrdxlP-dep_Trfase"/>
</dbReference>
<dbReference type="InterPro" id="IPR015422">
    <property type="entry name" value="PyrdxlP-dep_Trfase_small"/>
</dbReference>
<dbReference type="STRING" id="1266660.A0A1G4JQ12"/>
<protein>
    <submittedName>
        <fullName evidence="1">LADA_0G00144g1_1</fullName>
    </submittedName>
</protein>
<dbReference type="PANTHER" id="PTHR43510:SF1">
    <property type="entry name" value="AMINOTRANSFERASE FUNCTION, HYPOTHETICAL (EUROFUNG)"/>
    <property type="match status" value="1"/>
</dbReference>
<dbReference type="AlphaFoldDB" id="A0A1G4JQ12"/>
<dbReference type="InterPro" id="IPR015421">
    <property type="entry name" value="PyrdxlP-dep_Trfase_major"/>
</dbReference>
<reference evidence="2" key="1">
    <citation type="submission" date="2016-03" db="EMBL/GenBank/DDBJ databases">
        <authorList>
            <person name="Devillers H."/>
        </authorList>
    </citation>
    <scope>NUCLEOTIDE SEQUENCE [LARGE SCALE GENOMIC DNA]</scope>
</reference>
<name>A0A1G4JQ12_9SACH</name>
<dbReference type="SUPFAM" id="SSF53383">
    <property type="entry name" value="PLP-dependent transferases"/>
    <property type="match status" value="1"/>
</dbReference>
<proteinExistence type="predicted"/>
<evidence type="ECO:0000313" key="1">
    <source>
        <dbReference type="EMBL" id="SCU92884.1"/>
    </source>
</evidence>
<organism evidence="1 2">
    <name type="scientific">Lachancea dasiensis</name>
    <dbReference type="NCBI Taxonomy" id="1072105"/>
    <lineage>
        <taxon>Eukaryota</taxon>
        <taxon>Fungi</taxon>
        <taxon>Dikarya</taxon>
        <taxon>Ascomycota</taxon>
        <taxon>Saccharomycotina</taxon>
        <taxon>Saccharomycetes</taxon>
        <taxon>Saccharomycetales</taxon>
        <taxon>Saccharomycetaceae</taxon>
        <taxon>Lachancea</taxon>
    </lineage>
</organism>
<sequence length="147" mass="16163">MSNKQLGNNDRFQVGVRLGWIVSQDLQSLENAPSRKDYNIVLVTMVEDAVSCYTLCKENLAILKEFVRKSEGKSTFANEPKSGSVCLLRANSIGDTMRFAAKLATVLAAPGECFGIPGTLRIGYGNSKTELLEALKIITLAYEQHFN</sequence>
<dbReference type="Gene3D" id="3.40.640.10">
    <property type="entry name" value="Type I PLP-dependent aspartate aminotransferase-like (Major domain)"/>
    <property type="match status" value="1"/>
</dbReference>
<dbReference type="Proteomes" id="UP000190274">
    <property type="component" value="Chromosome G"/>
</dbReference>
<gene>
    <name evidence="1" type="ORF">LADA_0G00144G</name>
</gene>
<accession>A0A1G4JQ12</accession>
<evidence type="ECO:0000313" key="2">
    <source>
        <dbReference type="Proteomes" id="UP000190274"/>
    </source>
</evidence>
<dbReference type="EMBL" id="LT598457">
    <property type="protein sequence ID" value="SCU92884.1"/>
    <property type="molecule type" value="Genomic_DNA"/>
</dbReference>
<dbReference type="Gene3D" id="3.90.1150.10">
    <property type="entry name" value="Aspartate Aminotransferase, domain 1"/>
    <property type="match status" value="1"/>
</dbReference>
<dbReference type="OrthoDB" id="7042322at2759"/>
<dbReference type="PANTHER" id="PTHR43510">
    <property type="entry name" value="AMINOTRANSFERASE FUNCTION, HYPOTHETICAL (EUROFUNG)"/>
    <property type="match status" value="1"/>
</dbReference>